<dbReference type="GO" id="GO:0005840">
    <property type="term" value="C:ribosome"/>
    <property type="evidence" value="ECO:0007669"/>
    <property type="project" value="UniProtKB-KW"/>
</dbReference>
<dbReference type="PANTHER" id="PTHR21368">
    <property type="entry name" value="50S RIBOSOMAL PROTEIN L9"/>
    <property type="match status" value="1"/>
</dbReference>
<evidence type="ECO:0000256" key="2">
    <source>
        <dbReference type="ARBA" id="ARBA00022730"/>
    </source>
</evidence>
<dbReference type="Pfam" id="PF03948">
    <property type="entry name" value="Ribosomal_L9_C"/>
    <property type="match status" value="1"/>
</dbReference>
<accession>A0A840BQZ1</accession>
<dbReference type="Gene3D" id="3.10.430.100">
    <property type="entry name" value="Ribosomal protein L9, C-terminal domain"/>
    <property type="match status" value="1"/>
</dbReference>
<feature type="domain" description="Ribosomal protein L9" evidence="9">
    <location>
        <begin position="13"/>
        <end position="40"/>
    </location>
</feature>
<dbReference type="PROSITE" id="PS00651">
    <property type="entry name" value="RIBOSOMAL_L9"/>
    <property type="match status" value="1"/>
</dbReference>
<dbReference type="GO" id="GO:0006412">
    <property type="term" value="P:translation"/>
    <property type="evidence" value="ECO:0007669"/>
    <property type="project" value="UniProtKB-UniRule"/>
</dbReference>
<evidence type="ECO:0000256" key="3">
    <source>
        <dbReference type="ARBA" id="ARBA00022884"/>
    </source>
</evidence>
<evidence type="ECO:0000256" key="8">
    <source>
        <dbReference type="SAM" id="Coils"/>
    </source>
</evidence>
<dbReference type="GO" id="GO:0019843">
    <property type="term" value="F:rRNA binding"/>
    <property type="evidence" value="ECO:0007669"/>
    <property type="project" value="UniProtKB-UniRule"/>
</dbReference>
<dbReference type="Pfam" id="PF01281">
    <property type="entry name" value="Ribosomal_L9_N"/>
    <property type="match status" value="1"/>
</dbReference>
<evidence type="ECO:0000256" key="6">
    <source>
        <dbReference type="ARBA" id="ARBA00035292"/>
    </source>
</evidence>
<dbReference type="SUPFAM" id="SSF55653">
    <property type="entry name" value="Ribosomal protein L9 C-domain"/>
    <property type="match status" value="1"/>
</dbReference>
<evidence type="ECO:0000256" key="5">
    <source>
        <dbReference type="ARBA" id="ARBA00023274"/>
    </source>
</evidence>
<dbReference type="InterPro" id="IPR009027">
    <property type="entry name" value="Ribosomal_bL9/RNase_H1_N"/>
</dbReference>
<dbReference type="AlphaFoldDB" id="A0A840BQZ1"/>
<comment type="caution">
    <text evidence="10">The sequence shown here is derived from an EMBL/GenBank/DDBJ whole genome shotgun (WGS) entry which is preliminary data.</text>
</comment>
<dbReference type="SUPFAM" id="SSF55658">
    <property type="entry name" value="L9 N-domain-like"/>
    <property type="match status" value="1"/>
</dbReference>
<dbReference type="InterPro" id="IPR036935">
    <property type="entry name" value="Ribosomal_bL9_N_sf"/>
</dbReference>
<sequence>MEVILLERVPKLGQMGEVVRVRDGFARNFLLPQGKALRATTANKARFEQQRAQLEARNLELKSEAEKVAEKLNGESFVILRQAGETGVLYGSVATRDIAEVLTAGGFTVSRQQIVLNAPIKTLGLHTVPVALHPEVEVSITVNVARSAEEAERQQRGEAVFTREETNLDDLGLEVGAALADAAGEEEV</sequence>
<dbReference type="Proteomes" id="UP000577362">
    <property type="component" value="Unassembled WGS sequence"/>
</dbReference>
<keyword evidence="2 7" id="KW-0699">rRNA-binding</keyword>
<keyword evidence="5 7" id="KW-0687">Ribonucleoprotein</keyword>
<dbReference type="InterPro" id="IPR020069">
    <property type="entry name" value="Ribosomal_bL9_C"/>
</dbReference>
<comment type="similarity">
    <text evidence="1 7">Belongs to the bacterial ribosomal protein bL9 family.</text>
</comment>
<name>A0A840BQZ1_9HYPH</name>
<evidence type="ECO:0000256" key="1">
    <source>
        <dbReference type="ARBA" id="ARBA00010605"/>
    </source>
</evidence>
<keyword evidence="4 7" id="KW-0689">Ribosomal protein</keyword>
<dbReference type="RefSeq" id="WP_019404162.1">
    <property type="nucleotide sequence ID" value="NZ_JACIEN010000001.1"/>
</dbReference>
<evidence type="ECO:0000256" key="4">
    <source>
        <dbReference type="ARBA" id="ARBA00022980"/>
    </source>
</evidence>
<evidence type="ECO:0000259" key="9">
    <source>
        <dbReference type="PROSITE" id="PS00651"/>
    </source>
</evidence>
<dbReference type="InterPro" id="IPR020594">
    <property type="entry name" value="Ribosomal_bL9_bac/chp"/>
</dbReference>
<protein>
    <recommendedName>
        <fullName evidence="6 7">Large ribosomal subunit protein bL9</fullName>
    </recommendedName>
</protein>
<dbReference type="InterPro" id="IPR020070">
    <property type="entry name" value="Ribosomal_bL9_N"/>
</dbReference>
<proteinExistence type="inferred from homology"/>
<dbReference type="Gene3D" id="3.40.5.10">
    <property type="entry name" value="Ribosomal protein L9, N-terminal domain"/>
    <property type="match status" value="1"/>
</dbReference>
<keyword evidence="8" id="KW-0175">Coiled coil</keyword>
<dbReference type="NCBIfam" id="TIGR00158">
    <property type="entry name" value="L9"/>
    <property type="match status" value="1"/>
</dbReference>
<comment type="function">
    <text evidence="7">Binds to the 23S rRNA.</text>
</comment>
<reference evidence="10 11" key="1">
    <citation type="submission" date="2020-08" db="EMBL/GenBank/DDBJ databases">
        <title>Genomic Encyclopedia of Type Strains, Phase IV (KMG-IV): sequencing the most valuable type-strain genomes for metagenomic binning, comparative biology and taxonomic classification.</title>
        <authorList>
            <person name="Goeker M."/>
        </authorList>
    </citation>
    <scope>NUCLEOTIDE SEQUENCE [LARGE SCALE GENOMIC DNA]</scope>
    <source>
        <strain evidence="10 11">DSM 103737</strain>
    </source>
</reference>
<gene>
    <name evidence="7" type="primary">rplI</name>
    <name evidence="10" type="ORF">GGR16_000877</name>
</gene>
<evidence type="ECO:0000256" key="7">
    <source>
        <dbReference type="HAMAP-Rule" id="MF_00503"/>
    </source>
</evidence>
<organism evidence="10 11">
    <name type="scientific">Chelatococcus caeni</name>
    <dbReference type="NCBI Taxonomy" id="1348468"/>
    <lineage>
        <taxon>Bacteria</taxon>
        <taxon>Pseudomonadati</taxon>
        <taxon>Pseudomonadota</taxon>
        <taxon>Alphaproteobacteria</taxon>
        <taxon>Hyphomicrobiales</taxon>
        <taxon>Chelatococcaceae</taxon>
        <taxon>Chelatococcus</taxon>
    </lineage>
</organism>
<keyword evidence="3 7" id="KW-0694">RNA-binding</keyword>
<dbReference type="GO" id="GO:1990904">
    <property type="term" value="C:ribonucleoprotein complex"/>
    <property type="evidence" value="ECO:0007669"/>
    <property type="project" value="UniProtKB-KW"/>
</dbReference>
<keyword evidence="11" id="KW-1185">Reference proteome</keyword>
<dbReference type="GO" id="GO:0003735">
    <property type="term" value="F:structural constituent of ribosome"/>
    <property type="evidence" value="ECO:0007669"/>
    <property type="project" value="InterPro"/>
</dbReference>
<evidence type="ECO:0000313" key="11">
    <source>
        <dbReference type="Proteomes" id="UP000577362"/>
    </source>
</evidence>
<evidence type="ECO:0000313" key="10">
    <source>
        <dbReference type="EMBL" id="MBB4015871.1"/>
    </source>
</evidence>
<dbReference type="InterPro" id="IPR036791">
    <property type="entry name" value="Ribosomal_bL9_C_sf"/>
</dbReference>
<dbReference type="InterPro" id="IPR000244">
    <property type="entry name" value="Ribosomal_bL9"/>
</dbReference>
<dbReference type="HAMAP" id="MF_00503">
    <property type="entry name" value="Ribosomal_bL9"/>
    <property type="match status" value="1"/>
</dbReference>
<dbReference type="EMBL" id="JACIEN010000001">
    <property type="protein sequence ID" value="MBB4015871.1"/>
    <property type="molecule type" value="Genomic_DNA"/>
</dbReference>
<feature type="coiled-coil region" evidence="8">
    <location>
        <begin position="37"/>
        <end position="71"/>
    </location>
</feature>